<dbReference type="Proteomes" id="UP000321927">
    <property type="component" value="Unassembled WGS sequence"/>
</dbReference>
<evidence type="ECO:0000313" key="1">
    <source>
        <dbReference type="EMBL" id="PZX58458.1"/>
    </source>
</evidence>
<dbReference type="EMBL" id="VORV01000006">
    <property type="protein sequence ID" value="TXD77677.1"/>
    <property type="molecule type" value="Genomic_DNA"/>
</dbReference>
<name>A0A2W7RC15_9BACT</name>
<gene>
    <name evidence="2" type="ORF">ESW18_09900</name>
    <name evidence="1" type="ORF">LV84_01666</name>
</gene>
<evidence type="ECO:0008006" key="5">
    <source>
        <dbReference type="Google" id="ProtNLM"/>
    </source>
</evidence>
<protein>
    <recommendedName>
        <fullName evidence="5">Lipocalin-like protein</fullName>
    </recommendedName>
</protein>
<reference evidence="1 3" key="1">
    <citation type="submission" date="2018-06" db="EMBL/GenBank/DDBJ databases">
        <title>Genomic Encyclopedia of Archaeal and Bacterial Type Strains, Phase II (KMG-II): from individual species to whole genera.</title>
        <authorList>
            <person name="Goeker M."/>
        </authorList>
    </citation>
    <scope>NUCLEOTIDE SEQUENCE [LARGE SCALE GENOMIC DNA]</scope>
    <source>
        <strain evidence="1 3">DSM 22686</strain>
    </source>
</reference>
<organism evidence="1 3">
    <name type="scientific">Algoriphagus ratkowskyi</name>
    <dbReference type="NCBI Taxonomy" id="57028"/>
    <lineage>
        <taxon>Bacteria</taxon>
        <taxon>Pseudomonadati</taxon>
        <taxon>Bacteroidota</taxon>
        <taxon>Cytophagia</taxon>
        <taxon>Cytophagales</taxon>
        <taxon>Cyclobacteriaceae</taxon>
        <taxon>Algoriphagus</taxon>
    </lineage>
</organism>
<dbReference type="EMBL" id="QKZU01000005">
    <property type="protein sequence ID" value="PZX58458.1"/>
    <property type="molecule type" value="Genomic_DNA"/>
</dbReference>
<keyword evidence="4" id="KW-1185">Reference proteome</keyword>
<proteinExistence type="predicted"/>
<dbReference type="Proteomes" id="UP000249115">
    <property type="component" value="Unassembled WGS sequence"/>
</dbReference>
<comment type="caution">
    <text evidence="1">The sequence shown here is derived from an EMBL/GenBank/DDBJ whole genome shotgun (WGS) entry which is preliminary data.</text>
</comment>
<evidence type="ECO:0000313" key="4">
    <source>
        <dbReference type="Proteomes" id="UP000321927"/>
    </source>
</evidence>
<sequence>MKPICVLVLILSFTLGCKQEKTNKDILGHWWSTQEDSSYFELYINEIEFVLNHASYGPIPRKYEYHFDTIYLYNFENEKLGKWRIVDSSDSVLVLSNQEEEYKLYRINIPNSYFESYQDSLDWESFEEEFHLRYLKRRYQ</sequence>
<dbReference type="PROSITE" id="PS51257">
    <property type="entry name" value="PROKAR_LIPOPROTEIN"/>
    <property type="match status" value="1"/>
</dbReference>
<accession>A0A2W7RC15</accession>
<dbReference type="AlphaFoldDB" id="A0A2W7RC15"/>
<dbReference type="RefSeq" id="WP_086500958.1">
    <property type="nucleotide sequence ID" value="NZ_MSSV01000006.1"/>
</dbReference>
<evidence type="ECO:0000313" key="2">
    <source>
        <dbReference type="EMBL" id="TXD77677.1"/>
    </source>
</evidence>
<dbReference type="OrthoDB" id="827293at2"/>
<reference evidence="2 4" key="2">
    <citation type="submission" date="2019-08" db="EMBL/GenBank/DDBJ databases">
        <title>Genome of Algoriphagus ratkowskyi IC026.</title>
        <authorList>
            <person name="Bowman J.P."/>
        </authorList>
    </citation>
    <scope>NUCLEOTIDE SEQUENCE [LARGE SCALE GENOMIC DNA]</scope>
    <source>
        <strain evidence="2 4">IC026</strain>
    </source>
</reference>
<evidence type="ECO:0000313" key="3">
    <source>
        <dbReference type="Proteomes" id="UP000249115"/>
    </source>
</evidence>